<organism evidence="2 3">
    <name type="scientific">Ancylobacter defluvii</name>
    <dbReference type="NCBI Taxonomy" id="1282440"/>
    <lineage>
        <taxon>Bacteria</taxon>
        <taxon>Pseudomonadati</taxon>
        <taxon>Pseudomonadota</taxon>
        <taxon>Alphaproteobacteria</taxon>
        <taxon>Hyphomicrobiales</taxon>
        <taxon>Xanthobacteraceae</taxon>
        <taxon>Ancylobacter</taxon>
    </lineage>
</organism>
<dbReference type="Proteomes" id="UP001143330">
    <property type="component" value="Unassembled WGS sequence"/>
</dbReference>
<evidence type="ECO:0000259" key="1">
    <source>
        <dbReference type="SMART" id="SM00901"/>
    </source>
</evidence>
<reference evidence="2" key="1">
    <citation type="journal article" date="2014" name="Int. J. Syst. Evol. Microbiol.">
        <title>Complete genome sequence of Corynebacterium casei LMG S-19264T (=DSM 44701T), isolated from a smear-ripened cheese.</title>
        <authorList>
            <consortium name="US DOE Joint Genome Institute (JGI-PGF)"/>
            <person name="Walter F."/>
            <person name="Albersmeier A."/>
            <person name="Kalinowski J."/>
            <person name="Ruckert C."/>
        </authorList>
    </citation>
    <scope>NUCLEOTIDE SEQUENCE</scope>
    <source>
        <strain evidence="2">VKM B-2789</strain>
    </source>
</reference>
<evidence type="ECO:0000313" key="3">
    <source>
        <dbReference type="Proteomes" id="UP001143330"/>
    </source>
</evidence>
<dbReference type="AlphaFoldDB" id="A0A9W6K415"/>
<dbReference type="Pfam" id="PF08867">
    <property type="entry name" value="FRG"/>
    <property type="match status" value="1"/>
</dbReference>
<dbReference type="EMBL" id="BSFM01000021">
    <property type="protein sequence ID" value="GLK86588.1"/>
    <property type="molecule type" value="Genomic_DNA"/>
</dbReference>
<evidence type="ECO:0000313" key="2">
    <source>
        <dbReference type="EMBL" id="GLK86588.1"/>
    </source>
</evidence>
<protein>
    <recommendedName>
        <fullName evidence="1">FRG domain-containing protein</fullName>
    </recommendedName>
</protein>
<dbReference type="SMART" id="SM00901">
    <property type="entry name" value="FRG"/>
    <property type="match status" value="1"/>
</dbReference>
<feature type="domain" description="FRG" evidence="1">
    <location>
        <begin position="1"/>
        <end position="46"/>
    </location>
</feature>
<name>A0A9W6K415_9HYPH</name>
<reference evidence="2" key="2">
    <citation type="submission" date="2023-01" db="EMBL/GenBank/DDBJ databases">
        <authorList>
            <person name="Sun Q."/>
            <person name="Evtushenko L."/>
        </authorList>
    </citation>
    <scope>NUCLEOTIDE SEQUENCE</scope>
    <source>
        <strain evidence="2">VKM B-2789</strain>
    </source>
</reference>
<accession>A0A9W6K415</accession>
<gene>
    <name evidence="2" type="ORF">GCM10017653_46580</name>
</gene>
<dbReference type="InterPro" id="IPR014966">
    <property type="entry name" value="FRG-dom"/>
</dbReference>
<proteinExistence type="predicted"/>
<comment type="caution">
    <text evidence="2">The sequence shown here is derived from an EMBL/GenBank/DDBJ whole genome shotgun (WGS) entry which is preliminary data.</text>
</comment>
<keyword evidence="3" id="KW-1185">Reference proteome</keyword>
<sequence length="161" mass="18180">MSQWELLALAQHHGLPTRLLDWTTNPLVAAYFAVSSEPRDTKARIYAAKAPPLVDVGRVSEPFACSHVVSLMPTAVTPRIVAQRGLFTVHPDPTKAWETFWEYDILEEDTFDIEASFRSDFERRLFQVSIDAASIMADLDGICDTLAWQFRSKVAVGEFNY</sequence>